<evidence type="ECO:0000256" key="5">
    <source>
        <dbReference type="ARBA" id="ARBA00022857"/>
    </source>
</evidence>
<reference evidence="13" key="1">
    <citation type="submission" date="2022-07" db="EMBL/GenBank/DDBJ databases">
        <authorList>
            <person name="Trinca V."/>
            <person name="Uliana J.V.C."/>
            <person name="Torres T.T."/>
            <person name="Ward R.J."/>
            <person name="Monesi N."/>
        </authorList>
    </citation>
    <scope>NUCLEOTIDE SEQUENCE</scope>
    <source>
        <strain evidence="13">HSMRA1968</strain>
        <tissue evidence="13">Whole embryos</tissue>
    </source>
</reference>
<dbReference type="InterPro" id="IPR026055">
    <property type="entry name" value="FAR"/>
</dbReference>
<evidence type="ECO:0000256" key="3">
    <source>
        <dbReference type="ARBA" id="ARBA00022516"/>
    </source>
</evidence>
<feature type="domain" description="Thioester reductase (TE)" evidence="12">
    <location>
        <begin position="21"/>
        <end position="291"/>
    </location>
</feature>
<evidence type="ECO:0000259" key="11">
    <source>
        <dbReference type="Pfam" id="PF03015"/>
    </source>
</evidence>
<comment type="caution">
    <text evidence="13">The sequence shown here is derived from an EMBL/GenBank/DDBJ whole genome shotgun (WGS) entry which is preliminary data.</text>
</comment>
<dbReference type="FunFam" id="3.40.50.720:FF:000143">
    <property type="entry name" value="Fatty acyl-CoA reductase"/>
    <property type="match status" value="1"/>
</dbReference>
<comment type="similarity">
    <text evidence="2 10">Belongs to the fatty acyl-CoA reductase family.</text>
</comment>
<gene>
    <name evidence="13" type="ORF">Bhyg_14539</name>
</gene>
<feature type="transmembrane region" description="Helical" evidence="10">
    <location>
        <begin position="469"/>
        <end position="489"/>
    </location>
</feature>
<name>A0A9Q0RXK6_9DIPT</name>
<keyword evidence="7 10" id="KW-0443">Lipid metabolism</keyword>
<evidence type="ECO:0000256" key="10">
    <source>
        <dbReference type="RuleBase" id="RU363097"/>
    </source>
</evidence>
<dbReference type="PANTHER" id="PTHR11011">
    <property type="entry name" value="MALE STERILITY PROTEIN 2-RELATED"/>
    <property type="match status" value="1"/>
</dbReference>
<dbReference type="CDD" id="cd09071">
    <property type="entry name" value="FAR_C"/>
    <property type="match status" value="1"/>
</dbReference>
<dbReference type="EMBL" id="WJQU01000004">
    <property type="protein sequence ID" value="KAJ6635953.1"/>
    <property type="molecule type" value="Genomic_DNA"/>
</dbReference>
<evidence type="ECO:0000259" key="12">
    <source>
        <dbReference type="Pfam" id="PF07993"/>
    </source>
</evidence>
<accession>A0A9Q0RXK6</accession>
<evidence type="ECO:0000256" key="4">
    <source>
        <dbReference type="ARBA" id="ARBA00022692"/>
    </source>
</evidence>
<evidence type="ECO:0000256" key="6">
    <source>
        <dbReference type="ARBA" id="ARBA00022989"/>
    </source>
</evidence>
<keyword evidence="5 10" id="KW-0521">NADP</keyword>
<dbReference type="GO" id="GO:0102965">
    <property type="term" value="F:alcohol-forming long-chain fatty acyl-CoA reductase activity"/>
    <property type="evidence" value="ECO:0007669"/>
    <property type="project" value="UniProtKB-EC"/>
</dbReference>
<dbReference type="InterPro" id="IPR033640">
    <property type="entry name" value="FAR_C"/>
</dbReference>
<comment type="subcellular location">
    <subcellularLocation>
        <location evidence="1">Membrane</location>
        <topology evidence="1">Multi-pass membrane protein</topology>
    </subcellularLocation>
</comment>
<feature type="transmembrane region" description="Helical" evidence="10">
    <location>
        <begin position="352"/>
        <end position="377"/>
    </location>
</feature>
<dbReference type="CDD" id="cd05236">
    <property type="entry name" value="FAR-N_SDR_e"/>
    <property type="match status" value="1"/>
</dbReference>
<dbReference type="Proteomes" id="UP001151699">
    <property type="component" value="Chromosome C"/>
</dbReference>
<evidence type="ECO:0000256" key="7">
    <source>
        <dbReference type="ARBA" id="ARBA00023098"/>
    </source>
</evidence>
<dbReference type="OrthoDB" id="429813at2759"/>
<evidence type="ECO:0000256" key="2">
    <source>
        <dbReference type="ARBA" id="ARBA00005928"/>
    </source>
</evidence>
<keyword evidence="3 10" id="KW-0444">Lipid biosynthesis</keyword>
<protein>
    <recommendedName>
        <fullName evidence="10">Fatty acyl-CoA reductase</fullName>
        <ecNumber evidence="10">1.2.1.84</ecNumber>
    </recommendedName>
</protein>
<keyword evidence="8 10" id="KW-0472">Membrane</keyword>
<feature type="domain" description="Fatty acyl-CoA reductase C-terminal" evidence="11">
    <location>
        <begin position="362"/>
        <end position="454"/>
    </location>
</feature>
<keyword evidence="6 10" id="KW-1133">Transmembrane helix</keyword>
<sequence>MDEKSVLPSIPEWFSGKSIFITGATGFMGKVLVEKLLRDCPDLTQLYLLIRPKRGMEPTQRREDYINHFIFDSIRKSDAKQLQKIKTIKGDVSLDGLGIDLGERSALIANVEVVFHCAANVRFDQPLKDAVNLNTLGTNRVLKLAEEMTFLKVFVHVSTAYCQCNEDVLEERGYEAPHNPLGIAKMTQLLDDEILSMITPKLLKGLPNTYAYTKALTEDLVSSYDNRLPIVITRPSIVTAAWKEPHPGWIEGLNGPTGLMIGAARGVVRSMHCNPDFPADVIPVDTAINAIVAAAWERGMNETKKIQYCNITLPHEKQMTWGESVERGKEFFYKNPLCFSLWYPAGSIKSNYFHHIFCVIFFHFLPAYFIDALLVILRKKPFLVQVQKRVSQGLKVLQYYTTRNWVFKNDNMMKLHSLMNHRDRERFNFNVDEINWNDYLGNYILGARHFLLKEKPETLPSARRLLRRLYLLDKFVHIMFYVLILWMFYSYWDTILYSFEAIFDVAQNYISQRDFRIFFLQNKYSTF</sequence>
<evidence type="ECO:0000256" key="9">
    <source>
        <dbReference type="ARBA" id="ARBA00052530"/>
    </source>
</evidence>
<proteinExistence type="inferred from homology"/>
<organism evidence="13 14">
    <name type="scientific">Pseudolycoriella hygida</name>
    <dbReference type="NCBI Taxonomy" id="35572"/>
    <lineage>
        <taxon>Eukaryota</taxon>
        <taxon>Metazoa</taxon>
        <taxon>Ecdysozoa</taxon>
        <taxon>Arthropoda</taxon>
        <taxon>Hexapoda</taxon>
        <taxon>Insecta</taxon>
        <taxon>Pterygota</taxon>
        <taxon>Neoptera</taxon>
        <taxon>Endopterygota</taxon>
        <taxon>Diptera</taxon>
        <taxon>Nematocera</taxon>
        <taxon>Sciaroidea</taxon>
        <taxon>Sciaridae</taxon>
        <taxon>Pseudolycoriella</taxon>
    </lineage>
</organism>
<dbReference type="Pfam" id="PF07993">
    <property type="entry name" value="NAD_binding_4"/>
    <property type="match status" value="1"/>
</dbReference>
<dbReference type="PANTHER" id="PTHR11011:SF118">
    <property type="entry name" value="FATTY ACYL-COA REDUCTASE"/>
    <property type="match status" value="1"/>
</dbReference>
<keyword evidence="4 10" id="KW-0812">Transmembrane</keyword>
<evidence type="ECO:0000256" key="1">
    <source>
        <dbReference type="ARBA" id="ARBA00004141"/>
    </source>
</evidence>
<evidence type="ECO:0000313" key="14">
    <source>
        <dbReference type="Proteomes" id="UP001151699"/>
    </source>
</evidence>
<dbReference type="AlphaFoldDB" id="A0A9Q0RXK6"/>
<dbReference type="Gene3D" id="3.40.50.720">
    <property type="entry name" value="NAD(P)-binding Rossmann-like Domain"/>
    <property type="match status" value="1"/>
</dbReference>
<dbReference type="Pfam" id="PF03015">
    <property type="entry name" value="Sterile"/>
    <property type="match status" value="1"/>
</dbReference>
<comment type="function">
    <text evidence="10">Catalyzes the reduction of fatty acyl-CoA to fatty alcohols.</text>
</comment>
<evidence type="ECO:0000313" key="13">
    <source>
        <dbReference type="EMBL" id="KAJ6635953.1"/>
    </source>
</evidence>
<dbReference type="EC" id="1.2.1.84" evidence="10"/>
<keyword evidence="10" id="KW-0560">Oxidoreductase</keyword>
<dbReference type="InterPro" id="IPR036291">
    <property type="entry name" value="NAD(P)-bd_dom_sf"/>
</dbReference>
<dbReference type="GO" id="GO:0016020">
    <property type="term" value="C:membrane"/>
    <property type="evidence" value="ECO:0007669"/>
    <property type="project" value="UniProtKB-SubCell"/>
</dbReference>
<dbReference type="GO" id="GO:0080019">
    <property type="term" value="F:alcohol-forming very long-chain fatty acyl-CoA reductase activity"/>
    <property type="evidence" value="ECO:0007669"/>
    <property type="project" value="InterPro"/>
</dbReference>
<evidence type="ECO:0000256" key="8">
    <source>
        <dbReference type="ARBA" id="ARBA00023136"/>
    </source>
</evidence>
<comment type="catalytic activity">
    <reaction evidence="9 10">
        <text>a long-chain fatty acyl-CoA + 2 NADPH + 2 H(+) = a long-chain primary fatty alcohol + 2 NADP(+) + CoA</text>
        <dbReference type="Rhea" id="RHEA:52716"/>
        <dbReference type="ChEBI" id="CHEBI:15378"/>
        <dbReference type="ChEBI" id="CHEBI:57287"/>
        <dbReference type="ChEBI" id="CHEBI:57783"/>
        <dbReference type="ChEBI" id="CHEBI:58349"/>
        <dbReference type="ChEBI" id="CHEBI:77396"/>
        <dbReference type="ChEBI" id="CHEBI:83139"/>
        <dbReference type="EC" id="1.2.1.84"/>
    </reaction>
</comment>
<dbReference type="GO" id="GO:0035336">
    <property type="term" value="P:long-chain fatty-acyl-CoA metabolic process"/>
    <property type="evidence" value="ECO:0007669"/>
    <property type="project" value="TreeGrafter"/>
</dbReference>
<dbReference type="GO" id="GO:0005777">
    <property type="term" value="C:peroxisome"/>
    <property type="evidence" value="ECO:0007669"/>
    <property type="project" value="TreeGrafter"/>
</dbReference>
<dbReference type="SUPFAM" id="SSF51735">
    <property type="entry name" value="NAD(P)-binding Rossmann-fold domains"/>
    <property type="match status" value="1"/>
</dbReference>
<keyword evidence="14" id="KW-1185">Reference proteome</keyword>
<dbReference type="InterPro" id="IPR013120">
    <property type="entry name" value="FAR_NAD-bd"/>
</dbReference>